<name>A0A1H5YVZ4_9SPHI</name>
<dbReference type="EMBL" id="FNUT01000006">
    <property type="protein sequence ID" value="SEG28469.1"/>
    <property type="molecule type" value="Genomic_DNA"/>
</dbReference>
<organism evidence="1 2">
    <name type="scientific">Sphingobacterium lactis</name>
    <dbReference type="NCBI Taxonomy" id="797291"/>
    <lineage>
        <taxon>Bacteria</taxon>
        <taxon>Pseudomonadati</taxon>
        <taxon>Bacteroidota</taxon>
        <taxon>Sphingobacteriia</taxon>
        <taxon>Sphingobacteriales</taxon>
        <taxon>Sphingobacteriaceae</taxon>
        <taxon>Sphingobacterium</taxon>
    </lineage>
</organism>
<evidence type="ECO:0000313" key="1">
    <source>
        <dbReference type="EMBL" id="SEG28469.1"/>
    </source>
</evidence>
<dbReference type="Proteomes" id="UP000236731">
    <property type="component" value="Unassembled WGS sequence"/>
</dbReference>
<protein>
    <submittedName>
        <fullName evidence="1">Uncharacterized protein</fullName>
    </submittedName>
</protein>
<evidence type="ECO:0000313" key="2">
    <source>
        <dbReference type="Proteomes" id="UP000236731"/>
    </source>
</evidence>
<accession>A0A1H5YVZ4</accession>
<proteinExistence type="predicted"/>
<dbReference type="AlphaFoldDB" id="A0A1H5YVZ4"/>
<sequence length="61" mass="7494">MQPTTTTLHQQQVLYYVYNLHLVRFIHEIDVVIYHYKSIFYLIYQKIMSKYPYGVVVMYIS</sequence>
<keyword evidence="2" id="KW-1185">Reference proteome</keyword>
<gene>
    <name evidence="1" type="ORF">SAMN05421877_106157</name>
</gene>
<reference evidence="2" key="1">
    <citation type="submission" date="2016-10" db="EMBL/GenBank/DDBJ databases">
        <authorList>
            <person name="Varghese N."/>
            <person name="Submissions S."/>
        </authorList>
    </citation>
    <scope>NUCLEOTIDE SEQUENCE [LARGE SCALE GENOMIC DNA]</scope>
    <source>
        <strain evidence="2">DSM 22361</strain>
    </source>
</reference>